<comment type="caution">
    <text evidence="2">The sequence shown here is derived from an EMBL/GenBank/DDBJ whole genome shotgun (WGS) entry which is preliminary data.</text>
</comment>
<name>A0AAE1E1E1_9GAST</name>
<sequence length="112" mass="12121">MSREPSRDSAIHTSVVPAILSGRRGRVAGNNLMAARHYGNGDGSNNFRRGLSGCEYRTNLGGFDPALIDTAAIFIKRPNQSNPRNSAQPIKSLEHPPRVDGVSISDTTRFSD</sequence>
<feature type="region of interest" description="Disordered" evidence="1">
    <location>
        <begin position="77"/>
        <end position="112"/>
    </location>
</feature>
<dbReference type="Proteomes" id="UP001283361">
    <property type="component" value="Unassembled WGS sequence"/>
</dbReference>
<dbReference type="EMBL" id="JAWDGP010001541">
    <property type="protein sequence ID" value="KAK3790397.1"/>
    <property type="molecule type" value="Genomic_DNA"/>
</dbReference>
<feature type="compositionally biased region" description="Polar residues" evidence="1">
    <location>
        <begin position="78"/>
        <end position="89"/>
    </location>
</feature>
<keyword evidence="3" id="KW-1185">Reference proteome</keyword>
<evidence type="ECO:0000256" key="1">
    <source>
        <dbReference type="SAM" id="MobiDB-lite"/>
    </source>
</evidence>
<gene>
    <name evidence="2" type="ORF">RRG08_014866</name>
</gene>
<evidence type="ECO:0000313" key="2">
    <source>
        <dbReference type="EMBL" id="KAK3790397.1"/>
    </source>
</evidence>
<dbReference type="AlphaFoldDB" id="A0AAE1E1E1"/>
<organism evidence="2 3">
    <name type="scientific">Elysia crispata</name>
    <name type="common">lettuce slug</name>
    <dbReference type="NCBI Taxonomy" id="231223"/>
    <lineage>
        <taxon>Eukaryota</taxon>
        <taxon>Metazoa</taxon>
        <taxon>Spiralia</taxon>
        <taxon>Lophotrochozoa</taxon>
        <taxon>Mollusca</taxon>
        <taxon>Gastropoda</taxon>
        <taxon>Heterobranchia</taxon>
        <taxon>Euthyneura</taxon>
        <taxon>Panpulmonata</taxon>
        <taxon>Sacoglossa</taxon>
        <taxon>Placobranchoidea</taxon>
        <taxon>Plakobranchidae</taxon>
        <taxon>Elysia</taxon>
    </lineage>
</organism>
<protein>
    <submittedName>
        <fullName evidence="2">Uncharacterized protein</fullName>
    </submittedName>
</protein>
<evidence type="ECO:0000313" key="3">
    <source>
        <dbReference type="Proteomes" id="UP001283361"/>
    </source>
</evidence>
<reference evidence="2" key="1">
    <citation type="journal article" date="2023" name="G3 (Bethesda)">
        <title>A reference genome for the long-term kleptoplast-retaining sea slug Elysia crispata morphotype clarki.</title>
        <authorList>
            <person name="Eastman K.E."/>
            <person name="Pendleton A.L."/>
            <person name="Shaikh M.A."/>
            <person name="Suttiyut T."/>
            <person name="Ogas R."/>
            <person name="Tomko P."/>
            <person name="Gavelis G."/>
            <person name="Widhalm J.R."/>
            <person name="Wisecaver J.H."/>
        </authorList>
    </citation>
    <scope>NUCLEOTIDE SEQUENCE</scope>
    <source>
        <strain evidence="2">ECLA1</strain>
    </source>
</reference>
<accession>A0AAE1E1E1</accession>
<proteinExistence type="predicted"/>